<dbReference type="PROSITE" id="PS50011">
    <property type="entry name" value="PROTEIN_KINASE_DOM"/>
    <property type="match status" value="1"/>
</dbReference>
<dbReference type="Gene3D" id="1.10.510.10">
    <property type="entry name" value="Transferase(Phosphotransferase) domain 1"/>
    <property type="match status" value="1"/>
</dbReference>
<dbReference type="InterPro" id="IPR000719">
    <property type="entry name" value="Prot_kinase_dom"/>
</dbReference>
<keyword evidence="2" id="KW-0808">Transferase</keyword>
<gene>
    <name evidence="7" type="ORF">M9Y10_014769</name>
</gene>
<protein>
    <recommendedName>
        <fullName evidence="6">Protein kinase domain-containing protein</fullName>
    </recommendedName>
</protein>
<name>A0ABR2L0E5_9EUKA</name>
<dbReference type="PANTHER" id="PTHR24345">
    <property type="entry name" value="SERINE/THREONINE-PROTEIN KINASE PLK"/>
    <property type="match status" value="1"/>
</dbReference>
<evidence type="ECO:0000313" key="7">
    <source>
        <dbReference type="EMBL" id="KAK8896844.1"/>
    </source>
</evidence>
<keyword evidence="3" id="KW-0547">Nucleotide-binding</keyword>
<dbReference type="SUPFAM" id="SSF56112">
    <property type="entry name" value="Protein kinase-like (PK-like)"/>
    <property type="match status" value="1"/>
</dbReference>
<keyword evidence="8" id="KW-1185">Reference proteome</keyword>
<evidence type="ECO:0000256" key="5">
    <source>
        <dbReference type="ARBA" id="ARBA00022840"/>
    </source>
</evidence>
<accession>A0ABR2L0E5</accession>
<keyword evidence="4" id="KW-0418">Kinase</keyword>
<comment type="caution">
    <text evidence="7">The sequence shown here is derived from an EMBL/GenBank/DDBJ whole genome shotgun (WGS) entry which is preliminary data.</text>
</comment>
<evidence type="ECO:0000313" key="8">
    <source>
        <dbReference type="Proteomes" id="UP001470230"/>
    </source>
</evidence>
<dbReference type="PANTHER" id="PTHR24345:SF0">
    <property type="entry name" value="CELL CYCLE SERINE_THREONINE-PROTEIN KINASE CDC5_MSD2"/>
    <property type="match status" value="1"/>
</dbReference>
<evidence type="ECO:0000256" key="1">
    <source>
        <dbReference type="ARBA" id="ARBA00022527"/>
    </source>
</evidence>
<dbReference type="Proteomes" id="UP001470230">
    <property type="component" value="Unassembled WGS sequence"/>
</dbReference>
<keyword evidence="1" id="KW-0723">Serine/threonine-protein kinase</keyword>
<proteinExistence type="predicted"/>
<sequence length="358" mass="41571">MNNNKDFSDLFIKYGTFAEDDDDDELYINNGTEAVRFCTATEASTNKKVICKVFDPSALQEEDKGEDSVQESRWYRQLSLLREALILNSLNHPAIVKFKGLDLYNTKIKFDDFNEKEYQPNPIIFLEYFKNKSIQSHIRSSHLNLPPVKRQICILGISAALRFLHSQQILHRSINPNSIWLDDNFYPKIFDFSTSREFDIKHDKPKTVLRDDAAYYQAPELFVPNYSLYNEKVDVFALGRMIYLLVTGVEPFKLKTDPSKKLSPVYLKTKVIDGTFPVLPEGMSKEYKELFEKCFSPNPSERPTASFIFEVISKNKCFLIDGITSKQDLQEIDNYIQSIEQFEKKNQVSTNLFCVNFK</sequence>
<reference evidence="7 8" key="1">
    <citation type="submission" date="2024-04" db="EMBL/GenBank/DDBJ databases">
        <title>Tritrichomonas musculus Genome.</title>
        <authorList>
            <person name="Alves-Ferreira E."/>
            <person name="Grigg M."/>
            <person name="Lorenzi H."/>
            <person name="Galac M."/>
        </authorList>
    </citation>
    <scope>NUCLEOTIDE SEQUENCE [LARGE SCALE GENOMIC DNA]</scope>
    <source>
        <strain evidence="7 8">EAF2021</strain>
    </source>
</reference>
<evidence type="ECO:0000256" key="3">
    <source>
        <dbReference type="ARBA" id="ARBA00022741"/>
    </source>
</evidence>
<feature type="domain" description="Protein kinase" evidence="6">
    <location>
        <begin position="22"/>
        <end position="319"/>
    </location>
</feature>
<evidence type="ECO:0000259" key="6">
    <source>
        <dbReference type="PROSITE" id="PS50011"/>
    </source>
</evidence>
<dbReference type="Pfam" id="PF00069">
    <property type="entry name" value="Pkinase"/>
    <property type="match status" value="1"/>
</dbReference>
<dbReference type="InterPro" id="IPR011009">
    <property type="entry name" value="Kinase-like_dom_sf"/>
</dbReference>
<dbReference type="EMBL" id="JAPFFF010000002">
    <property type="protein sequence ID" value="KAK8896844.1"/>
    <property type="molecule type" value="Genomic_DNA"/>
</dbReference>
<organism evidence="7 8">
    <name type="scientific">Tritrichomonas musculus</name>
    <dbReference type="NCBI Taxonomy" id="1915356"/>
    <lineage>
        <taxon>Eukaryota</taxon>
        <taxon>Metamonada</taxon>
        <taxon>Parabasalia</taxon>
        <taxon>Tritrichomonadida</taxon>
        <taxon>Tritrichomonadidae</taxon>
        <taxon>Tritrichomonas</taxon>
    </lineage>
</organism>
<evidence type="ECO:0000256" key="4">
    <source>
        <dbReference type="ARBA" id="ARBA00022777"/>
    </source>
</evidence>
<evidence type="ECO:0000256" key="2">
    <source>
        <dbReference type="ARBA" id="ARBA00022679"/>
    </source>
</evidence>
<keyword evidence="5" id="KW-0067">ATP-binding</keyword>